<name>A0ABX6C2P4_9CHLR</name>
<gene>
    <name evidence="11" type="ORF">Tbon_09655</name>
</gene>
<keyword evidence="5" id="KW-0347">Helicase</keyword>
<reference evidence="11 12" key="2">
    <citation type="submission" date="2019-10" db="EMBL/GenBank/DDBJ databases">
        <title>Thermopilla bonchosmolovskayae gen. nov., sp. nov., a moderately thermophilic Chloroflexi bacterium from a Chukotka hot spring (Arctic, Russia), representing a novel classis Thermopillaia, which include previously uncultivated lineage OLB14.</title>
        <authorList>
            <person name="Kochetkova T.V."/>
            <person name="Zayulina K.S."/>
            <person name="Zhigarkov V.S."/>
            <person name="Minaev N.V."/>
            <person name="Novikov A."/>
            <person name="Toshchakov S.V."/>
            <person name="Elcheninov A.G."/>
            <person name="Kublanov I.V."/>
        </authorList>
    </citation>
    <scope>NUCLEOTIDE SEQUENCE [LARGE SCALE GENOMIC DNA]</scope>
    <source>
        <strain evidence="11 12">3753O</strain>
    </source>
</reference>
<sequence>MSAVQVIGTEYGKARVVLARVIAQGRGGDPLAPVTVVVPSNLVGLDVRRWLARERPLANVRFLVAERLAELAAAPRLQARGMRPRTRWLWLEHLRAAAAASGGRLGELAHHPATLRRLAALASDLKGASAEVVDRLAAHPEPLVAEAVQVVLAARRATPDLYDDHDLVVEAAAAFREGDPAVREAGTVIFYLPDRMTRAAAELAGAAGATVILGLTGDREVDGQAEAWCRLLGAGLPAGQPALRLPGRLASLPDPEEEVRFATREVWRLAEAGVPLHRMAILYGNAEQYAGLVHDRLEASGTPHNGPGLRTLGESLAGRTVLGALRAARSEWRRDAVADWLTSAPLVVQGEEVPGHAWDLLSREAGVVRGLDQWQRAREVVRAERGARAADSPGLEAWRDEGAAEAGRMAEFVAGAARRFDGRAERAVAEWARTAAAALAEWLPRSWLARFSEGDGGGLAEAELAAYDEVVRVLEGLSGATAGDATSRVGLAVFEATLREALDAPAGRHGKLGEGVYTGTVDEAAGMAFNHVFVLGMAERVFPPQPSDDPLLPERLRRELDGAVPSAAERLVEVRRAYLAVAASAENCVVTAPRVSLRDQRPAQPSRWFLEAAGVLNGGPVYGRDLERWVREPAARPDWLTVVDSFTAWVKAGDRFADVHERDLAEVSRATGEPWRHRLLVDLGVQDGITARAERSRMSAAGGSPRIGPWTGEAIGRGLEAGIEFSASALEALTSCPFRFFLGHELRVREAERPEELDTIEPSTRGSLVHEVLERFVLEVKQLRGEETIRDAWTEEERALLFELADRAFAEYERRGVTGRPASWAATKERVRQDLVRFLEEDGTWRAQEGTAIRDAELAFGGRSGRTVEFEVGPGRRIAFRGKADRVDVRADGGLVVIDYKTGRADSFRGADGSRLAKKDGGWLLQLPIYALAAGQGGSVPTRALYWFISEEGKFERREVTLDADTEEEFRRVVGEALALREQGLYPAVSGPPSFDRWRNCGFCPFDRVCPGSDRERLWERWKQDPRLERFVAVVLREGQPDAGEDAE</sequence>
<dbReference type="Gene3D" id="1.10.486.10">
    <property type="entry name" value="PCRA, domain 4"/>
    <property type="match status" value="1"/>
</dbReference>
<keyword evidence="4" id="KW-0378">Hydrolase</keyword>
<evidence type="ECO:0000256" key="4">
    <source>
        <dbReference type="ARBA" id="ARBA00022801"/>
    </source>
</evidence>
<keyword evidence="3" id="KW-0227">DNA damage</keyword>
<dbReference type="InterPro" id="IPR011604">
    <property type="entry name" value="PDDEXK-like_dom_sf"/>
</dbReference>
<reference evidence="11 12" key="1">
    <citation type="submission" date="2019-08" db="EMBL/GenBank/DDBJ databases">
        <authorList>
            <person name="Toschakov S.V."/>
        </authorList>
    </citation>
    <scope>NUCLEOTIDE SEQUENCE [LARGE SCALE GENOMIC DNA]</scope>
    <source>
        <strain evidence="11 12">3753O</strain>
    </source>
</reference>
<evidence type="ECO:0000256" key="9">
    <source>
        <dbReference type="ARBA" id="ARBA00023204"/>
    </source>
</evidence>
<evidence type="ECO:0000313" key="12">
    <source>
        <dbReference type="Proteomes" id="UP000326331"/>
    </source>
</evidence>
<evidence type="ECO:0000256" key="1">
    <source>
        <dbReference type="ARBA" id="ARBA00022722"/>
    </source>
</evidence>
<dbReference type="Gene3D" id="3.40.50.300">
    <property type="entry name" value="P-loop containing nucleotide triphosphate hydrolases"/>
    <property type="match status" value="1"/>
</dbReference>
<dbReference type="PANTHER" id="PTHR30591">
    <property type="entry name" value="RECBCD ENZYME SUBUNIT RECC"/>
    <property type="match status" value="1"/>
</dbReference>
<dbReference type="InterPro" id="IPR027417">
    <property type="entry name" value="P-loop_NTPase"/>
</dbReference>
<keyword evidence="7" id="KW-0067">ATP-binding</keyword>
<evidence type="ECO:0000313" key="11">
    <source>
        <dbReference type="EMBL" id="QFG03552.1"/>
    </source>
</evidence>
<dbReference type="PANTHER" id="PTHR30591:SF1">
    <property type="entry name" value="RECBCD ENZYME SUBUNIT RECC"/>
    <property type="match status" value="1"/>
</dbReference>
<keyword evidence="1" id="KW-0540">Nuclease</keyword>
<dbReference type="Pfam" id="PF12705">
    <property type="entry name" value="PDDEXK_1"/>
    <property type="match status" value="1"/>
</dbReference>
<proteinExistence type="predicted"/>
<dbReference type="RefSeq" id="WP_158067507.1">
    <property type="nucleotide sequence ID" value="NZ_CP042829.1"/>
</dbReference>
<accession>A0ABX6C2P4</accession>
<evidence type="ECO:0000256" key="8">
    <source>
        <dbReference type="ARBA" id="ARBA00023125"/>
    </source>
</evidence>
<keyword evidence="8" id="KW-0238">DNA-binding</keyword>
<evidence type="ECO:0000256" key="3">
    <source>
        <dbReference type="ARBA" id="ARBA00022763"/>
    </source>
</evidence>
<dbReference type="Gene3D" id="3.90.320.10">
    <property type="match status" value="1"/>
</dbReference>
<evidence type="ECO:0000256" key="6">
    <source>
        <dbReference type="ARBA" id="ARBA00022839"/>
    </source>
</evidence>
<keyword evidence="12" id="KW-1185">Reference proteome</keyword>
<dbReference type="InterPro" id="IPR038726">
    <property type="entry name" value="PDDEXK_AddAB-type"/>
</dbReference>
<keyword evidence="6" id="KW-0269">Exonuclease</keyword>
<evidence type="ECO:0000259" key="10">
    <source>
        <dbReference type="Pfam" id="PF12705"/>
    </source>
</evidence>
<organism evidence="11 12">
    <name type="scientific">Tepidiforma bonchosmolovskayae</name>
    <dbReference type="NCBI Taxonomy" id="2601677"/>
    <lineage>
        <taxon>Bacteria</taxon>
        <taxon>Bacillati</taxon>
        <taxon>Chloroflexota</taxon>
        <taxon>Tepidiformia</taxon>
        <taxon>Tepidiformales</taxon>
        <taxon>Tepidiformaceae</taxon>
        <taxon>Tepidiforma</taxon>
    </lineage>
</organism>
<dbReference type="Proteomes" id="UP000326331">
    <property type="component" value="Chromosome"/>
</dbReference>
<evidence type="ECO:0000256" key="5">
    <source>
        <dbReference type="ARBA" id="ARBA00022806"/>
    </source>
</evidence>
<protein>
    <recommendedName>
        <fullName evidence="10">PD-(D/E)XK endonuclease-like domain-containing protein</fullName>
    </recommendedName>
</protein>
<feature type="domain" description="PD-(D/E)XK endonuclease-like" evidence="10">
    <location>
        <begin position="725"/>
        <end position="1011"/>
    </location>
</feature>
<evidence type="ECO:0000256" key="7">
    <source>
        <dbReference type="ARBA" id="ARBA00022840"/>
    </source>
</evidence>
<dbReference type="EMBL" id="CP042829">
    <property type="protein sequence ID" value="QFG03552.1"/>
    <property type="molecule type" value="Genomic_DNA"/>
</dbReference>
<keyword evidence="2" id="KW-0547">Nucleotide-binding</keyword>
<keyword evidence="9" id="KW-0234">DNA repair</keyword>
<dbReference type="SUPFAM" id="SSF52540">
    <property type="entry name" value="P-loop containing nucleoside triphosphate hydrolases"/>
    <property type="match status" value="1"/>
</dbReference>
<evidence type="ECO:0000256" key="2">
    <source>
        <dbReference type="ARBA" id="ARBA00022741"/>
    </source>
</evidence>